<dbReference type="InterPro" id="IPR036397">
    <property type="entry name" value="RNaseH_sf"/>
</dbReference>
<evidence type="ECO:0000259" key="11">
    <source>
        <dbReference type="PROSITE" id="PS50879"/>
    </source>
</evidence>
<dbReference type="Pfam" id="PF00075">
    <property type="entry name" value="RNase_H"/>
    <property type="match status" value="1"/>
</dbReference>
<dbReference type="InterPro" id="IPR009027">
    <property type="entry name" value="Ribosomal_bL9/RNase_H1_N"/>
</dbReference>
<dbReference type="SUPFAM" id="SSF55658">
    <property type="entry name" value="L9 N-domain-like"/>
    <property type="match status" value="1"/>
</dbReference>
<dbReference type="PROSITE" id="PS50879">
    <property type="entry name" value="RNASE_H_1"/>
    <property type="match status" value="1"/>
</dbReference>
<reference evidence="12 13" key="1">
    <citation type="submission" date="2021-06" db="EMBL/GenBank/DDBJ databases">
        <title>Limosilactobacillus angelus sp. nov., isolated from the human vagina.</title>
        <authorList>
            <person name="Chen Y.-S."/>
        </authorList>
    </citation>
    <scope>NUCLEOTIDE SEQUENCE [LARGE SCALE GENOMIC DNA]</scope>
    <source>
        <strain evidence="12 13">P5L02</strain>
    </source>
</reference>
<evidence type="ECO:0000256" key="2">
    <source>
        <dbReference type="ARBA" id="ARBA00001946"/>
    </source>
</evidence>
<dbReference type="RefSeq" id="WP_102168732.1">
    <property type="nucleotide sequence ID" value="NZ_CP117296.1"/>
</dbReference>
<dbReference type="EC" id="3.1.26.4" evidence="5"/>
<keyword evidence="9" id="KW-0378">Hydrolase</keyword>
<keyword evidence="7" id="KW-0479">Metal-binding</keyword>
<dbReference type="SUPFAM" id="SSF53098">
    <property type="entry name" value="Ribonuclease H-like"/>
    <property type="match status" value="1"/>
</dbReference>
<keyword evidence="13" id="KW-1185">Reference proteome</keyword>
<organism evidence="12 13">
    <name type="scientific">Limosilactobacillus portuensis</name>
    <dbReference type="NCBI Taxonomy" id="2742601"/>
    <lineage>
        <taxon>Bacteria</taxon>
        <taxon>Bacillati</taxon>
        <taxon>Bacillota</taxon>
        <taxon>Bacilli</taxon>
        <taxon>Lactobacillales</taxon>
        <taxon>Lactobacillaceae</taxon>
        <taxon>Limosilactobacillus</taxon>
    </lineage>
</organism>
<dbReference type="EMBL" id="JAHPJJ010000008">
    <property type="protein sequence ID" value="MBU9695119.1"/>
    <property type="molecule type" value="Genomic_DNA"/>
</dbReference>
<evidence type="ECO:0000256" key="3">
    <source>
        <dbReference type="ARBA" id="ARBA00005300"/>
    </source>
</evidence>
<comment type="catalytic activity">
    <reaction evidence="1">
        <text>Endonucleolytic cleavage to 5'-phosphomonoester.</text>
        <dbReference type="EC" id="3.1.26.4"/>
    </reaction>
</comment>
<evidence type="ECO:0000256" key="4">
    <source>
        <dbReference type="ARBA" id="ARBA00011245"/>
    </source>
</evidence>
<proteinExistence type="inferred from homology"/>
<evidence type="ECO:0000256" key="10">
    <source>
        <dbReference type="ARBA" id="ARBA00022842"/>
    </source>
</evidence>
<accession>A0ABS6IUC1</accession>
<dbReference type="InterPro" id="IPR002156">
    <property type="entry name" value="RNaseH_domain"/>
</dbReference>
<dbReference type="InterPro" id="IPR011320">
    <property type="entry name" value="RNase_H1_N"/>
</dbReference>
<evidence type="ECO:0000256" key="9">
    <source>
        <dbReference type="ARBA" id="ARBA00022801"/>
    </source>
</evidence>
<dbReference type="InterPro" id="IPR012337">
    <property type="entry name" value="RNaseH-like_sf"/>
</dbReference>
<protein>
    <recommendedName>
        <fullName evidence="5">ribonuclease H</fullName>
        <ecNumber evidence="5">3.1.26.4</ecNumber>
    </recommendedName>
</protein>
<dbReference type="PANTHER" id="PTHR10642">
    <property type="entry name" value="RIBONUCLEASE H1"/>
    <property type="match status" value="1"/>
</dbReference>
<dbReference type="CDD" id="cd09278">
    <property type="entry name" value="RNase_HI_prokaryote_like"/>
    <property type="match status" value="1"/>
</dbReference>
<dbReference type="InterPro" id="IPR050092">
    <property type="entry name" value="RNase_H"/>
</dbReference>
<dbReference type="PANTHER" id="PTHR10642:SF26">
    <property type="entry name" value="RIBONUCLEASE H1"/>
    <property type="match status" value="1"/>
</dbReference>
<dbReference type="InterPro" id="IPR037056">
    <property type="entry name" value="RNase_H1_N_sf"/>
</dbReference>
<evidence type="ECO:0000256" key="7">
    <source>
        <dbReference type="ARBA" id="ARBA00022723"/>
    </source>
</evidence>
<comment type="subunit">
    <text evidence="4">Monomer.</text>
</comment>
<keyword evidence="8" id="KW-0255">Endonuclease</keyword>
<evidence type="ECO:0000313" key="13">
    <source>
        <dbReference type="Proteomes" id="UP001196248"/>
    </source>
</evidence>
<evidence type="ECO:0000256" key="8">
    <source>
        <dbReference type="ARBA" id="ARBA00022759"/>
    </source>
</evidence>
<comment type="cofactor">
    <cofactor evidence="2">
        <name>Mg(2+)</name>
        <dbReference type="ChEBI" id="CHEBI:18420"/>
    </cofactor>
</comment>
<dbReference type="InterPro" id="IPR022892">
    <property type="entry name" value="RNaseHI"/>
</dbReference>
<name>A0ABS6IUC1_9LACO</name>
<evidence type="ECO:0000256" key="5">
    <source>
        <dbReference type="ARBA" id="ARBA00012180"/>
    </source>
</evidence>
<comment type="caution">
    <text evidence="12">The sequence shown here is derived from an EMBL/GenBank/DDBJ whole genome shotgun (WGS) entry which is preliminary data.</text>
</comment>
<dbReference type="InterPro" id="IPR017067">
    <property type="entry name" value="RNase_H1_euk"/>
</dbReference>
<dbReference type="Pfam" id="PF01693">
    <property type="entry name" value="Cauli_VI"/>
    <property type="match status" value="1"/>
</dbReference>
<gene>
    <name evidence="12" type="ORF">KSL82_04210</name>
</gene>
<dbReference type="Gene3D" id="3.40.970.10">
    <property type="entry name" value="Ribonuclease H1, N-terminal domain"/>
    <property type="match status" value="1"/>
</dbReference>
<evidence type="ECO:0000313" key="12">
    <source>
        <dbReference type="EMBL" id="MBU9695119.1"/>
    </source>
</evidence>
<comment type="similarity">
    <text evidence="3">Belongs to the RNase H family.</text>
</comment>
<feature type="domain" description="RNase H type-1" evidence="11">
    <location>
        <begin position="66"/>
        <end position="223"/>
    </location>
</feature>
<keyword evidence="10" id="KW-0460">Magnesium</keyword>
<dbReference type="Proteomes" id="UP001196248">
    <property type="component" value="Unassembled WGS sequence"/>
</dbReference>
<dbReference type="Gene3D" id="3.30.420.10">
    <property type="entry name" value="Ribonuclease H-like superfamily/Ribonuclease H"/>
    <property type="match status" value="1"/>
</dbReference>
<evidence type="ECO:0000256" key="6">
    <source>
        <dbReference type="ARBA" id="ARBA00022722"/>
    </source>
</evidence>
<keyword evidence="6" id="KW-0540">Nuclease</keyword>
<sequence length="228" mass="25909">MSKVYAVRKGRHPGIYLTWPECQQEINGYPGAVYKSFSSKSLAREWLAGDDKSQTKDKDHDGKLNDPNIIYLYTDGGSRNHGNKPGQHVKQTDKAAWALLISKGSQQFTKTGGEFGATNNRMELMALRNALQILVKNQKQEDPIIAVLDSHYVLDPIMKNWLNGWQHRGWKTSTGSPVANQELWQEVIQLLPQFKQLHFQWTKGHANNQGNVIVDHLLNQTMDQMGEE</sequence>
<dbReference type="PIRSF" id="PIRSF036852">
    <property type="entry name" value="Ribonuclease_H1_euk"/>
    <property type="match status" value="1"/>
</dbReference>
<evidence type="ECO:0000256" key="1">
    <source>
        <dbReference type="ARBA" id="ARBA00000077"/>
    </source>
</evidence>